<dbReference type="Gene3D" id="1.10.405.10">
    <property type="entry name" value="Guanine Nucleotide Dissociation Inhibitor, domain 1"/>
    <property type="match status" value="1"/>
</dbReference>
<dbReference type="PANTHER" id="PTHR10742">
    <property type="entry name" value="FLAVIN MONOAMINE OXIDASE"/>
    <property type="match status" value="1"/>
</dbReference>
<dbReference type="InterPro" id="IPR050281">
    <property type="entry name" value="Flavin_monoamine_oxidase"/>
</dbReference>
<sequence>MAFKSNSKSDESPESPSEGGGRTAPSRRAFLTAAGTTAVIPAAGALLAPGTAVGVPRQRDVDPARWNTCVAVARQLLLVGERDEDLKLKYLKILIEDGLPKTTAPKHVMIIGAGIAGLVAGTLLKRAGHRVTILEANANRIGGRIKTFRSAPGGQDSARPFADPKATAEAGAMRLPSFHPMTLALIDKLGLERRPFHLVDIVPGTGNPAGQPPAVEYKAFTGETWRFGPAQSDFKAPDKLNNTWIRANGVRQRKNEYAKSPDIMHGGFGLPAGGGTMGERWANALAPAYAKITTTRPDGTREPLPLPQRIEGWAQLIYDYDEFSLRRFMSEVAGFDNATIEALGTLENLTSRLPLSFLHSFLGHTDINPSATYWEIAGGTAELPYALLPELENDIVMNRRVTRLEYRDPADPAARTTHLAEPGRSSVWVHTVREAGGNDQDSGTELPGGEIFEADVAIVTIPFAALRHVQVEPAFSYPKRRAITELHYDAATKVLLEFSRRWWEFDEDQWRKELESIRPGLYELYRTGRAGKDAELLGAHYSVNRADIAPGLRSRYASAPQTAAGDQPPAVQAVGGGSVTDNANRFIYHPSHPTAGGSAGGVVLASYTWADDALRWDSLDDDERYAYALRGLQEVYGRRVEVFFTGHGATQSWLRNRYACGEAAVFTPGQWTALHPAVTTPEGPVHFAGEHTSLKHAWIEGSLESAVRAALEVNG</sequence>
<dbReference type="SUPFAM" id="SSF54373">
    <property type="entry name" value="FAD-linked reductases, C-terminal domain"/>
    <property type="match status" value="1"/>
</dbReference>
<dbReference type="Gene3D" id="6.10.250.1500">
    <property type="match status" value="1"/>
</dbReference>
<evidence type="ECO:0000313" key="3">
    <source>
        <dbReference type="EMBL" id="MEU8136798.1"/>
    </source>
</evidence>
<reference evidence="3 4" key="1">
    <citation type="submission" date="2024-06" db="EMBL/GenBank/DDBJ databases">
        <title>The Natural Products Discovery Center: Release of the First 8490 Sequenced Strains for Exploring Actinobacteria Biosynthetic Diversity.</title>
        <authorList>
            <person name="Kalkreuter E."/>
            <person name="Kautsar S.A."/>
            <person name="Yang D."/>
            <person name="Bader C.D."/>
            <person name="Teijaro C.N."/>
            <person name="Fluegel L."/>
            <person name="Davis C.M."/>
            <person name="Simpson J.R."/>
            <person name="Lauterbach L."/>
            <person name="Steele A.D."/>
            <person name="Gui C."/>
            <person name="Meng S."/>
            <person name="Li G."/>
            <person name="Viehrig K."/>
            <person name="Ye F."/>
            <person name="Su P."/>
            <person name="Kiefer A.F."/>
            <person name="Nichols A."/>
            <person name="Cepeda A.J."/>
            <person name="Yan W."/>
            <person name="Fan B."/>
            <person name="Jiang Y."/>
            <person name="Adhikari A."/>
            <person name="Zheng C.-J."/>
            <person name="Schuster L."/>
            <person name="Cowan T.M."/>
            <person name="Smanski M.J."/>
            <person name="Chevrette M.G."/>
            <person name="De Carvalho L.P.S."/>
            <person name="Shen B."/>
        </authorList>
    </citation>
    <scope>NUCLEOTIDE SEQUENCE [LARGE SCALE GENOMIC DNA]</scope>
    <source>
        <strain evidence="3 4">NPDC048946</strain>
    </source>
</reference>
<dbReference type="Gene3D" id="3.50.50.60">
    <property type="entry name" value="FAD/NAD(P)-binding domain"/>
    <property type="match status" value="1"/>
</dbReference>
<proteinExistence type="predicted"/>
<dbReference type="PROSITE" id="PS51318">
    <property type="entry name" value="TAT"/>
    <property type="match status" value="1"/>
</dbReference>
<comment type="caution">
    <text evidence="3">The sequence shown here is derived from an EMBL/GenBank/DDBJ whole genome shotgun (WGS) entry which is preliminary data.</text>
</comment>
<dbReference type="Gene3D" id="3.30.1490.470">
    <property type="match status" value="1"/>
</dbReference>
<name>A0ABV3DM24_9ACTN</name>
<dbReference type="EMBL" id="JBEZFP010000072">
    <property type="protein sequence ID" value="MEU8136798.1"/>
    <property type="molecule type" value="Genomic_DNA"/>
</dbReference>
<dbReference type="SUPFAM" id="SSF51905">
    <property type="entry name" value="FAD/NAD(P)-binding domain"/>
    <property type="match status" value="1"/>
</dbReference>
<evidence type="ECO:0000259" key="2">
    <source>
        <dbReference type="Pfam" id="PF01593"/>
    </source>
</evidence>
<feature type="region of interest" description="Disordered" evidence="1">
    <location>
        <begin position="1"/>
        <end position="25"/>
    </location>
</feature>
<keyword evidence="4" id="KW-1185">Reference proteome</keyword>
<protein>
    <submittedName>
        <fullName evidence="3">FAD-dependent oxidoreductase</fullName>
    </submittedName>
</protein>
<evidence type="ECO:0000313" key="4">
    <source>
        <dbReference type="Proteomes" id="UP001551482"/>
    </source>
</evidence>
<dbReference type="Gene3D" id="1.10.10.1620">
    <property type="match status" value="1"/>
</dbReference>
<dbReference type="InterPro" id="IPR036188">
    <property type="entry name" value="FAD/NAD-bd_sf"/>
</dbReference>
<evidence type="ECO:0000256" key="1">
    <source>
        <dbReference type="SAM" id="MobiDB-lite"/>
    </source>
</evidence>
<dbReference type="InterPro" id="IPR006311">
    <property type="entry name" value="TAT_signal"/>
</dbReference>
<feature type="domain" description="Amine oxidase" evidence="2">
    <location>
        <begin position="579"/>
        <end position="713"/>
    </location>
</feature>
<dbReference type="Gene3D" id="1.10.10.1790">
    <property type="match status" value="1"/>
</dbReference>
<dbReference type="PANTHER" id="PTHR10742:SF342">
    <property type="entry name" value="AMINE OXIDASE"/>
    <property type="match status" value="1"/>
</dbReference>
<dbReference type="Gene3D" id="6.10.140.1210">
    <property type="match status" value="1"/>
</dbReference>
<dbReference type="RefSeq" id="WP_358357747.1">
    <property type="nucleotide sequence ID" value="NZ_JBEZFP010000072.1"/>
</dbReference>
<dbReference type="Gene3D" id="3.30.70.2100">
    <property type="match status" value="1"/>
</dbReference>
<dbReference type="Gene3D" id="3.30.160.490">
    <property type="match status" value="1"/>
</dbReference>
<feature type="domain" description="Amine oxidase" evidence="2">
    <location>
        <begin position="115"/>
        <end position="509"/>
    </location>
</feature>
<dbReference type="InterPro" id="IPR002937">
    <property type="entry name" value="Amino_oxidase"/>
</dbReference>
<dbReference type="Proteomes" id="UP001551482">
    <property type="component" value="Unassembled WGS sequence"/>
</dbReference>
<dbReference type="Pfam" id="PF01593">
    <property type="entry name" value="Amino_oxidase"/>
    <property type="match status" value="2"/>
</dbReference>
<gene>
    <name evidence="3" type="ORF">AB0C36_25210</name>
</gene>
<organism evidence="3 4">
    <name type="scientific">Streptodolium elevatio</name>
    <dbReference type="NCBI Taxonomy" id="3157996"/>
    <lineage>
        <taxon>Bacteria</taxon>
        <taxon>Bacillati</taxon>
        <taxon>Actinomycetota</taxon>
        <taxon>Actinomycetes</taxon>
        <taxon>Kitasatosporales</taxon>
        <taxon>Streptomycetaceae</taxon>
        <taxon>Streptodolium</taxon>
    </lineage>
</organism>
<accession>A0ABV3DM24</accession>